<accession>A0A7R9P0Y0</accession>
<organism evidence="1">
    <name type="scientific">Timema tahoe</name>
    <dbReference type="NCBI Taxonomy" id="61484"/>
    <lineage>
        <taxon>Eukaryota</taxon>
        <taxon>Metazoa</taxon>
        <taxon>Ecdysozoa</taxon>
        <taxon>Arthropoda</taxon>
        <taxon>Hexapoda</taxon>
        <taxon>Insecta</taxon>
        <taxon>Pterygota</taxon>
        <taxon>Neoptera</taxon>
        <taxon>Polyneoptera</taxon>
        <taxon>Phasmatodea</taxon>
        <taxon>Timematodea</taxon>
        <taxon>Timematoidea</taxon>
        <taxon>Timematidae</taxon>
        <taxon>Timema</taxon>
    </lineage>
</organism>
<dbReference type="AlphaFoldDB" id="A0A7R9P0Y0"/>
<proteinExistence type="predicted"/>
<reference evidence="1" key="1">
    <citation type="submission" date="2020-11" db="EMBL/GenBank/DDBJ databases">
        <authorList>
            <person name="Tran Van P."/>
        </authorList>
    </citation>
    <scope>NUCLEOTIDE SEQUENCE</scope>
</reference>
<evidence type="ECO:0000313" key="1">
    <source>
        <dbReference type="EMBL" id="CAD7463360.1"/>
    </source>
</evidence>
<name>A0A7R9P0Y0_9NEOP</name>
<sequence>MASRALFLSDFGIRWRRQVVIDLAAMTRLRDAGPSIRKSVVEECSSLKCYNCDPHKSCDETDLKDCTYESFSAHYNSVLSKSMEPLETNINMKCVRLTSTGELPKANRRQEVVRTCIPNVPNMCEVLENLTAGLIKGSDIQDLKLKYECDVCDTDGCNAATTPLPAMLSVAAIAFFWLLIKP</sequence>
<dbReference type="EMBL" id="OE007853">
    <property type="protein sequence ID" value="CAD7463360.1"/>
    <property type="molecule type" value="Genomic_DNA"/>
</dbReference>
<protein>
    <recommendedName>
        <fullName evidence="2">Protein sleepless</fullName>
    </recommendedName>
</protein>
<gene>
    <name evidence="1" type="ORF">TTEB3V08_LOCUS11246</name>
</gene>
<evidence type="ECO:0008006" key="2">
    <source>
        <dbReference type="Google" id="ProtNLM"/>
    </source>
</evidence>